<protein>
    <submittedName>
        <fullName evidence="4">Chemotaxis protein CheV</fullName>
        <ecNumber evidence="4">2.7.3.-</ecNumber>
    </submittedName>
</protein>
<dbReference type="SUPFAM" id="SSF50341">
    <property type="entry name" value="CheW-like"/>
    <property type="match status" value="1"/>
</dbReference>
<dbReference type="PIRSF" id="PIRSF002867">
    <property type="entry name" value="CheV"/>
    <property type="match status" value="1"/>
</dbReference>
<accession>A0A3G9GD42</accession>
<dbReference type="CDD" id="cd00588">
    <property type="entry name" value="CheW_like"/>
    <property type="match status" value="1"/>
</dbReference>
<dbReference type="Proteomes" id="UP000198290">
    <property type="component" value="Chromosome"/>
</dbReference>
<name>A0A3G9GD42_9NEIS</name>
<dbReference type="PROSITE" id="PS50851">
    <property type="entry name" value="CHEW"/>
    <property type="match status" value="1"/>
</dbReference>
<evidence type="ECO:0000256" key="1">
    <source>
        <dbReference type="PROSITE-ProRule" id="PRU00169"/>
    </source>
</evidence>
<reference evidence="4 5" key="2">
    <citation type="journal article" date="2017" name="Genome Announc.">
        <title>Draft genome sequence of Aquitalea magnusonii strain H3, a plant growth-promoting bacterium of duckweed Lemna minor.</title>
        <authorList>
            <person name="Ishizawa H."/>
            <person name="Kuroda M."/>
            <person name="Ike M."/>
        </authorList>
    </citation>
    <scope>NUCLEOTIDE SEQUENCE [LARGE SCALE GENOMIC DNA]</scope>
    <source>
        <strain evidence="4 5">H3</strain>
    </source>
</reference>
<dbReference type="Pfam" id="PF00072">
    <property type="entry name" value="Response_reg"/>
    <property type="match status" value="1"/>
</dbReference>
<dbReference type="GO" id="GO:0000160">
    <property type="term" value="P:phosphorelay signal transduction system"/>
    <property type="evidence" value="ECO:0007669"/>
    <property type="project" value="InterPro"/>
</dbReference>
<dbReference type="SMART" id="SM00260">
    <property type="entry name" value="CheW"/>
    <property type="match status" value="1"/>
</dbReference>
<feature type="domain" description="CheW-like" evidence="3">
    <location>
        <begin position="23"/>
        <end position="167"/>
    </location>
</feature>
<dbReference type="InterPro" id="IPR002545">
    <property type="entry name" value="CheW-lke_dom"/>
</dbReference>
<keyword evidence="5" id="KW-1185">Reference proteome</keyword>
<organism evidence="4 5">
    <name type="scientific">Aquitalea magnusonii</name>
    <dbReference type="NCBI Taxonomy" id="332411"/>
    <lineage>
        <taxon>Bacteria</taxon>
        <taxon>Pseudomonadati</taxon>
        <taxon>Pseudomonadota</taxon>
        <taxon>Betaproteobacteria</taxon>
        <taxon>Neisseriales</taxon>
        <taxon>Chromobacteriaceae</taxon>
        <taxon>Aquitalea</taxon>
    </lineage>
</organism>
<dbReference type="PROSITE" id="PS50110">
    <property type="entry name" value="RESPONSE_REGULATORY"/>
    <property type="match status" value="1"/>
</dbReference>
<dbReference type="Gene3D" id="2.30.30.40">
    <property type="entry name" value="SH3 Domains"/>
    <property type="match status" value="1"/>
</dbReference>
<dbReference type="SUPFAM" id="SSF52172">
    <property type="entry name" value="CheY-like"/>
    <property type="match status" value="1"/>
</dbReference>
<dbReference type="OrthoDB" id="9806105at2"/>
<gene>
    <name evidence="4" type="ORF">DLM_0939</name>
</gene>
<dbReference type="PANTHER" id="PTHR47233">
    <property type="entry name" value="CHEMOTAXIS PROTEIN CHEV"/>
    <property type="match status" value="1"/>
</dbReference>
<evidence type="ECO:0000259" key="3">
    <source>
        <dbReference type="PROSITE" id="PS50851"/>
    </source>
</evidence>
<dbReference type="GO" id="GO:0016740">
    <property type="term" value="F:transferase activity"/>
    <property type="evidence" value="ECO:0007669"/>
    <property type="project" value="UniProtKB-KW"/>
</dbReference>
<dbReference type="InterPro" id="IPR011006">
    <property type="entry name" value="CheY-like_superfamily"/>
</dbReference>
<sequence>MSATDASLLASVDARTKLAGSNKMEILLFSLGTRETFGINVFKVREVSQTPAITKTPNMPFGVQGVLSLRGNIIPVISLARFVGSEQSGRKFDTMIVTEFNKSTQAFLVDSVDRIIRVDWDRVRAPENMMNSSSTTNSNLITAITELEDGKLVSILDVEQILATVVGEPRLPEIPTAQMDSDQYLFFVDDSVVARKEITSVLEKMGIKFQQATNGREAWERLQVLASRTWGEDECLHDYLKIILVDAEMPEMDGYVLTKLIKSDVRFKGIPVIMHSSLSSNANKAMGSSVGVDAYVAKFDPAILAETLIPYLQR</sequence>
<reference evidence="5" key="1">
    <citation type="journal article" date="2017" name="Biotechnol. Biofuels">
        <title>Evaluation of environmental bacterial communities as a factor affecting the growth of duckweed Lemna minor.</title>
        <authorList>
            <person name="Ishizawa H."/>
            <person name="Kuroda M."/>
            <person name="Morikawa M."/>
            <person name="Ike M."/>
        </authorList>
    </citation>
    <scope>NUCLEOTIDE SEQUENCE [LARGE SCALE GENOMIC DNA]</scope>
    <source>
        <strain evidence="5">H3</strain>
    </source>
</reference>
<dbReference type="SMART" id="SM00448">
    <property type="entry name" value="REC"/>
    <property type="match status" value="1"/>
</dbReference>
<dbReference type="Gene3D" id="2.40.50.180">
    <property type="entry name" value="CheA-289, Domain 4"/>
    <property type="match status" value="1"/>
</dbReference>
<keyword evidence="4" id="KW-0808">Transferase</keyword>
<dbReference type="EMBL" id="AP018823">
    <property type="protein sequence ID" value="BBF84579.1"/>
    <property type="molecule type" value="Genomic_DNA"/>
</dbReference>
<dbReference type="InterPro" id="IPR036061">
    <property type="entry name" value="CheW-like_dom_sf"/>
</dbReference>
<dbReference type="GO" id="GO:0006935">
    <property type="term" value="P:chemotaxis"/>
    <property type="evidence" value="ECO:0007669"/>
    <property type="project" value="InterPro"/>
</dbReference>
<dbReference type="AlphaFoldDB" id="A0A3G9GD42"/>
<dbReference type="EC" id="2.7.3.-" evidence="4"/>
<evidence type="ECO:0000313" key="5">
    <source>
        <dbReference type="Proteomes" id="UP000198290"/>
    </source>
</evidence>
<dbReference type="Pfam" id="PF01584">
    <property type="entry name" value="CheW"/>
    <property type="match status" value="1"/>
</dbReference>
<feature type="modified residue" description="4-aspartylphosphate" evidence="1">
    <location>
        <position position="246"/>
    </location>
</feature>
<dbReference type="Gene3D" id="3.40.50.2300">
    <property type="match status" value="1"/>
</dbReference>
<dbReference type="KEGG" id="amah:DLM_0939"/>
<reference evidence="5" key="3">
    <citation type="journal article" date="2017" name="Plant Physiol. Biochem.">
        <title>Differential oxidative and antioxidative response of duckweed Lemna minor toward plant growth promoting/inhibiting bacteria.</title>
        <authorList>
            <person name="Ishizawa H."/>
            <person name="Kuroda M."/>
            <person name="Morikawa M."/>
            <person name="Ike M."/>
        </authorList>
    </citation>
    <scope>NUCLEOTIDE SEQUENCE [LARGE SCALE GENOMIC DNA]</scope>
    <source>
        <strain evidence="5">H3</strain>
    </source>
</reference>
<dbReference type="PANTHER" id="PTHR47233:SF4">
    <property type="entry name" value="CHEMOTAXIS SIGNAL TRANSDUCTION PROTEIN"/>
    <property type="match status" value="1"/>
</dbReference>
<evidence type="ECO:0000313" key="4">
    <source>
        <dbReference type="EMBL" id="BBF84579.1"/>
    </source>
</evidence>
<evidence type="ECO:0000259" key="2">
    <source>
        <dbReference type="PROSITE" id="PS50110"/>
    </source>
</evidence>
<dbReference type="InterPro" id="IPR001789">
    <property type="entry name" value="Sig_transdc_resp-reg_receiver"/>
</dbReference>
<dbReference type="InterPro" id="IPR024181">
    <property type="entry name" value="Chemotax_regulator_CheV"/>
</dbReference>
<proteinExistence type="predicted"/>
<feature type="domain" description="Response regulatory" evidence="2">
    <location>
        <begin position="184"/>
        <end position="313"/>
    </location>
</feature>
<keyword evidence="1" id="KW-0597">Phosphoprotein</keyword>
<dbReference type="RefSeq" id="WP_119313202.1">
    <property type="nucleotide sequence ID" value="NZ_AP018823.1"/>
</dbReference>